<dbReference type="Proteomes" id="UP000580891">
    <property type="component" value="Unassembled WGS sequence"/>
</dbReference>
<gene>
    <name evidence="1" type="ORF">HNQ85_000149</name>
</gene>
<comment type="caution">
    <text evidence="1">The sequence shown here is derived from an EMBL/GenBank/DDBJ whole genome shotgun (WGS) entry which is preliminary data.</text>
</comment>
<evidence type="ECO:0000313" key="1">
    <source>
        <dbReference type="EMBL" id="MBA2869891.1"/>
    </source>
</evidence>
<accession>A0A7W0BV30</accession>
<protein>
    <submittedName>
        <fullName evidence="1">Uncharacterized protein</fullName>
    </submittedName>
</protein>
<name>A0A7W0BV30_9BACL</name>
<keyword evidence="2" id="KW-1185">Reference proteome</keyword>
<sequence length="61" mass="7527">MYNRIMSIVFLAIGCFALYRYRYKLINLFFKNRFLQKAFVFLVMNIPFVRKAFYAQVLQRM</sequence>
<proteinExistence type="predicted"/>
<dbReference type="AlphaFoldDB" id="A0A7W0BV30"/>
<reference evidence="1 2" key="1">
    <citation type="submission" date="2020-07" db="EMBL/GenBank/DDBJ databases">
        <title>Genomic Encyclopedia of Type Strains, Phase IV (KMG-IV): sequencing the most valuable type-strain genomes for metagenomic binning, comparative biology and taxonomic classification.</title>
        <authorList>
            <person name="Goeker M."/>
        </authorList>
    </citation>
    <scope>NUCLEOTIDE SEQUENCE [LARGE SCALE GENOMIC DNA]</scope>
    <source>
        <strain evidence="1 2">DSM 25220</strain>
    </source>
</reference>
<evidence type="ECO:0000313" key="2">
    <source>
        <dbReference type="Proteomes" id="UP000580891"/>
    </source>
</evidence>
<dbReference type="RefSeq" id="WP_181535258.1">
    <property type="nucleotide sequence ID" value="NZ_JACDUU010000001.1"/>
</dbReference>
<organism evidence="1 2">
    <name type="scientific">[Anoxybacillus] calidus</name>
    <dbReference type="NCBI Taxonomy" id="575178"/>
    <lineage>
        <taxon>Bacteria</taxon>
        <taxon>Bacillati</taxon>
        <taxon>Bacillota</taxon>
        <taxon>Bacilli</taxon>
        <taxon>Bacillales</taxon>
        <taxon>Anoxybacillaceae</taxon>
        <taxon>Paranoxybacillus</taxon>
    </lineage>
</organism>
<dbReference type="EMBL" id="JACDUU010000001">
    <property type="protein sequence ID" value="MBA2869891.1"/>
    <property type="molecule type" value="Genomic_DNA"/>
</dbReference>
<dbReference type="PROSITE" id="PS51257">
    <property type="entry name" value="PROKAR_LIPOPROTEIN"/>
    <property type="match status" value="1"/>
</dbReference>